<name>A0AAU7U907_9DEIO</name>
<dbReference type="KEGG" id="dsc:ABOD76_17385"/>
<feature type="modified residue" description="N6-(pyridoxal phosphate)lysine" evidence="2 3">
    <location>
        <position position="31"/>
    </location>
</feature>
<dbReference type="HAMAP" id="MF_02087">
    <property type="entry name" value="PLP_homeostasis"/>
    <property type="match status" value="1"/>
</dbReference>
<dbReference type="PANTHER" id="PTHR10146:SF14">
    <property type="entry name" value="PYRIDOXAL PHOSPHATE HOMEOSTASIS PROTEIN"/>
    <property type="match status" value="1"/>
</dbReference>
<dbReference type="PIRSF" id="PIRSF004848">
    <property type="entry name" value="YBL036c_PLPDEIII"/>
    <property type="match status" value="1"/>
</dbReference>
<dbReference type="PROSITE" id="PS01211">
    <property type="entry name" value="UPF0001"/>
    <property type="match status" value="1"/>
</dbReference>
<dbReference type="GO" id="GO:0030170">
    <property type="term" value="F:pyridoxal phosphate binding"/>
    <property type="evidence" value="ECO:0007669"/>
    <property type="project" value="UniProtKB-UniRule"/>
</dbReference>
<gene>
    <name evidence="6" type="ORF">ABOD76_17385</name>
</gene>
<evidence type="ECO:0000256" key="1">
    <source>
        <dbReference type="ARBA" id="ARBA00022898"/>
    </source>
</evidence>
<reference evidence="6" key="1">
    <citation type="submission" date="2024-06" db="EMBL/GenBank/DDBJ databases">
        <title>Draft Genome Sequence of Deinococcus sonorensis Type Strain KR-87, a Biofilm Producing Representative of the Genus Deinococcus.</title>
        <authorList>
            <person name="Boren L.S."/>
            <person name="Grosso R.A."/>
            <person name="Hugenberg-Cox A.N."/>
            <person name="Hill J.T.E."/>
            <person name="Albert C.M."/>
            <person name="Tuohy J.M."/>
        </authorList>
    </citation>
    <scope>NUCLEOTIDE SEQUENCE</scope>
    <source>
        <strain evidence="6">KR-87</strain>
    </source>
</reference>
<dbReference type="Pfam" id="PF01168">
    <property type="entry name" value="Ala_racemase_N"/>
    <property type="match status" value="1"/>
</dbReference>
<evidence type="ECO:0000259" key="5">
    <source>
        <dbReference type="Pfam" id="PF01168"/>
    </source>
</evidence>
<organism evidence="6">
    <name type="scientific">Deinococcus sonorensis KR-87</name>
    <dbReference type="NCBI Taxonomy" id="694439"/>
    <lineage>
        <taxon>Bacteria</taxon>
        <taxon>Thermotogati</taxon>
        <taxon>Deinococcota</taxon>
        <taxon>Deinococci</taxon>
        <taxon>Deinococcales</taxon>
        <taxon>Deinococcaceae</taxon>
        <taxon>Deinococcus</taxon>
    </lineage>
</organism>
<sequence length="222" mass="24435">MSLTEVLERLRAAEQQAGRPTGSVRLVAVSKGQPLERIREQVLARGHFPLAENRGQELRDKAAQLGPEVEWHFIGPLQRNKIKYLRPVRLIHTIETLWQAEALAEAAHGWGHAPELLLQRHNGEAQKHGSDPHELPGLLRAVQDTGLTVRGLMTMAPYGDPQRAEQVFADTARQAHDLGLGELSMGMSDDFPLAVQYGATLVRVGRLLFEDDPAAHPGALIG</sequence>
<comment type="function">
    <text evidence="2">Pyridoxal 5'-phosphate (PLP)-binding protein, which is involved in PLP homeostasis.</text>
</comment>
<protein>
    <recommendedName>
        <fullName evidence="2">Pyridoxal phosphate homeostasis protein</fullName>
        <shortName evidence="2">PLP homeostasis protein</shortName>
    </recommendedName>
</protein>
<dbReference type="PANTHER" id="PTHR10146">
    <property type="entry name" value="PROLINE SYNTHETASE CO-TRANSCRIBED BACTERIAL HOMOLOG PROTEIN"/>
    <property type="match status" value="1"/>
</dbReference>
<dbReference type="Gene3D" id="3.20.20.10">
    <property type="entry name" value="Alanine racemase"/>
    <property type="match status" value="1"/>
</dbReference>
<evidence type="ECO:0000256" key="4">
    <source>
        <dbReference type="RuleBase" id="RU004514"/>
    </source>
</evidence>
<feature type="domain" description="Alanine racemase N-terminal" evidence="5">
    <location>
        <begin position="6"/>
        <end position="212"/>
    </location>
</feature>
<comment type="similarity">
    <text evidence="2 4">Belongs to the pyridoxal phosphate-binding protein YggS/PROSC family.</text>
</comment>
<dbReference type="InterPro" id="IPR001608">
    <property type="entry name" value="Ala_racemase_N"/>
</dbReference>
<dbReference type="EMBL" id="CP158299">
    <property type="protein sequence ID" value="XBV85195.1"/>
    <property type="molecule type" value="Genomic_DNA"/>
</dbReference>
<dbReference type="AlphaFoldDB" id="A0AAU7U907"/>
<dbReference type="CDD" id="cd00635">
    <property type="entry name" value="PLPDE_III_YBL036c_like"/>
    <property type="match status" value="1"/>
</dbReference>
<evidence type="ECO:0000313" key="6">
    <source>
        <dbReference type="EMBL" id="XBV85195.1"/>
    </source>
</evidence>
<dbReference type="SUPFAM" id="SSF51419">
    <property type="entry name" value="PLP-binding barrel"/>
    <property type="match status" value="1"/>
</dbReference>
<proteinExistence type="inferred from homology"/>
<keyword evidence="1 2" id="KW-0663">Pyridoxal phosphate</keyword>
<accession>A0AAU7U907</accession>
<comment type="cofactor">
    <cofactor evidence="3">
        <name>pyridoxal 5'-phosphate</name>
        <dbReference type="ChEBI" id="CHEBI:597326"/>
    </cofactor>
</comment>
<evidence type="ECO:0000256" key="2">
    <source>
        <dbReference type="HAMAP-Rule" id="MF_02087"/>
    </source>
</evidence>
<evidence type="ECO:0000256" key="3">
    <source>
        <dbReference type="PIRSR" id="PIRSR004848-1"/>
    </source>
</evidence>
<dbReference type="InterPro" id="IPR029066">
    <property type="entry name" value="PLP-binding_barrel"/>
</dbReference>
<dbReference type="InterPro" id="IPR011078">
    <property type="entry name" value="PyrdxlP_homeostasis"/>
</dbReference>
<dbReference type="RefSeq" id="WP_350243232.1">
    <property type="nucleotide sequence ID" value="NZ_CP158299.1"/>
</dbReference>